<dbReference type="AlphaFoldDB" id="A0A067KQW0"/>
<evidence type="ECO:0000256" key="1">
    <source>
        <dbReference type="SAM" id="MobiDB-lite"/>
    </source>
</evidence>
<reference evidence="2 3" key="1">
    <citation type="journal article" date="2014" name="PLoS ONE">
        <title>Global Analysis of Gene Expression Profiles in Physic Nut (Jatropha curcas L.) Seedlings Exposed to Salt Stress.</title>
        <authorList>
            <person name="Zhang L."/>
            <person name="Zhang C."/>
            <person name="Wu P."/>
            <person name="Chen Y."/>
            <person name="Li M."/>
            <person name="Jiang H."/>
            <person name="Wu G."/>
        </authorList>
    </citation>
    <scope>NUCLEOTIDE SEQUENCE [LARGE SCALE GENOMIC DNA]</scope>
    <source>
        <strain evidence="3">cv. GZQX0401</strain>
        <tissue evidence="2">Young leaves</tissue>
    </source>
</reference>
<keyword evidence="3" id="KW-1185">Reference proteome</keyword>
<proteinExistence type="predicted"/>
<organism evidence="2 3">
    <name type="scientific">Jatropha curcas</name>
    <name type="common">Barbados nut</name>
    <dbReference type="NCBI Taxonomy" id="180498"/>
    <lineage>
        <taxon>Eukaryota</taxon>
        <taxon>Viridiplantae</taxon>
        <taxon>Streptophyta</taxon>
        <taxon>Embryophyta</taxon>
        <taxon>Tracheophyta</taxon>
        <taxon>Spermatophyta</taxon>
        <taxon>Magnoliopsida</taxon>
        <taxon>eudicotyledons</taxon>
        <taxon>Gunneridae</taxon>
        <taxon>Pentapetalae</taxon>
        <taxon>rosids</taxon>
        <taxon>fabids</taxon>
        <taxon>Malpighiales</taxon>
        <taxon>Euphorbiaceae</taxon>
        <taxon>Crotonoideae</taxon>
        <taxon>Jatropheae</taxon>
        <taxon>Jatropha</taxon>
    </lineage>
</organism>
<protein>
    <submittedName>
        <fullName evidence="2">Uncharacterized protein</fullName>
    </submittedName>
</protein>
<dbReference type="EMBL" id="KK914359">
    <property type="protein sequence ID" value="KDP38606.1"/>
    <property type="molecule type" value="Genomic_DNA"/>
</dbReference>
<dbReference type="Proteomes" id="UP000027138">
    <property type="component" value="Unassembled WGS sequence"/>
</dbReference>
<evidence type="ECO:0000313" key="2">
    <source>
        <dbReference type="EMBL" id="KDP38606.1"/>
    </source>
</evidence>
<feature type="compositionally biased region" description="Acidic residues" evidence="1">
    <location>
        <begin position="7"/>
        <end position="16"/>
    </location>
</feature>
<accession>A0A067KQW0</accession>
<evidence type="ECO:0000313" key="3">
    <source>
        <dbReference type="Proteomes" id="UP000027138"/>
    </source>
</evidence>
<sequence length="120" mass="13212">MMKAEEAGDTNMEEDNLQSFPGFGTFSGAGTPAAGPSFQGTSDLSNDEVLARIMSRMDMFDARLNGMETMIFDQFQSIEIMHGSHDSRIDIMQGQYQGIASQLQIVIQLLQPPRPPPPED</sequence>
<feature type="region of interest" description="Disordered" evidence="1">
    <location>
        <begin position="1"/>
        <end position="43"/>
    </location>
</feature>
<name>A0A067KQW0_JATCU</name>
<gene>
    <name evidence="2" type="ORF">JCGZ_05313</name>
</gene>